<evidence type="ECO:0000313" key="2">
    <source>
        <dbReference type="Proteomes" id="UP001530400"/>
    </source>
</evidence>
<organism evidence="1 2">
    <name type="scientific">Cyclotella atomus</name>
    <dbReference type="NCBI Taxonomy" id="382360"/>
    <lineage>
        <taxon>Eukaryota</taxon>
        <taxon>Sar</taxon>
        <taxon>Stramenopiles</taxon>
        <taxon>Ochrophyta</taxon>
        <taxon>Bacillariophyta</taxon>
        <taxon>Coscinodiscophyceae</taxon>
        <taxon>Thalassiosirophycidae</taxon>
        <taxon>Stephanodiscales</taxon>
        <taxon>Stephanodiscaceae</taxon>
        <taxon>Cyclotella</taxon>
    </lineage>
</organism>
<dbReference type="Proteomes" id="UP001530400">
    <property type="component" value="Unassembled WGS sequence"/>
</dbReference>
<keyword evidence="2" id="KW-1185">Reference proteome</keyword>
<gene>
    <name evidence="1" type="ORF">ACHAWO_004709</name>
</gene>
<name>A0ABD3QKH4_9STRA</name>
<dbReference type="EMBL" id="JALLPJ020000173">
    <property type="protein sequence ID" value="KAL3800031.1"/>
    <property type="molecule type" value="Genomic_DNA"/>
</dbReference>
<dbReference type="AlphaFoldDB" id="A0ABD3QKH4"/>
<protein>
    <submittedName>
        <fullName evidence="1">Uncharacterized protein</fullName>
    </submittedName>
</protein>
<sequence length="266" mass="29999">MSYGGSTWKEAYRSLSTTRRIPETSYTSSTVFASPSKYRFQNSGNRTAYLKLSKNYAVDYRGVWSLVNHSQNCHTKSVTSSSFYDAHRRYLEVKVCLQNTKSGYGCIVIPDIRRIRFVTVNEEKCYTSCGCDDTSCDDCAPSFPIVKHGQWAPKVLHRTRFNGCDCKEKDVGSNEISLHPLECVVLSIHVSCPPEMVYETDVLSTLSSIQVPVVPSTGWQVKQSECSLRTSFATAFFLPEELVWEYYTQLPGGCLSLVDRSRLIPV</sequence>
<evidence type="ECO:0000313" key="1">
    <source>
        <dbReference type="EMBL" id="KAL3800031.1"/>
    </source>
</evidence>
<proteinExistence type="predicted"/>
<accession>A0ABD3QKH4</accession>
<reference evidence="1 2" key="1">
    <citation type="submission" date="2024-10" db="EMBL/GenBank/DDBJ databases">
        <title>Updated reference genomes for cyclostephanoid diatoms.</title>
        <authorList>
            <person name="Roberts W.R."/>
            <person name="Alverson A.J."/>
        </authorList>
    </citation>
    <scope>NUCLEOTIDE SEQUENCE [LARGE SCALE GENOMIC DNA]</scope>
    <source>
        <strain evidence="1 2">AJA010-31</strain>
    </source>
</reference>
<comment type="caution">
    <text evidence="1">The sequence shown here is derived from an EMBL/GenBank/DDBJ whole genome shotgun (WGS) entry which is preliminary data.</text>
</comment>